<dbReference type="STRING" id="5888.A0DMQ8"/>
<dbReference type="Gene3D" id="1.10.510.10">
    <property type="entry name" value="Transferase(Phosphotransferase) domain 1"/>
    <property type="match status" value="1"/>
</dbReference>
<keyword evidence="5" id="KW-0067">ATP-binding</keyword>
<dbReference type="SMART" id="SM00220">
    <property type="entry name" value="S_TKc"/>
    <property type="match status" value="1"/>
</dbReference>
<accession>A0DMQ8</accession>
<dbReference type="eggNOG" id="KOG0694">
    <property type="taxonomic scope" value="Eukaryota"/>
</dbReference>
<dbReference type="PROSITE" id="PS50011">
    <property type="entry name" value="PROTEIN_KINASE_DOM"/>
    <property type="match status" value="1"/>
</dbReference>
<organism evidence="9 10">
    <name type="scientific">Paramecium tetraurelia</name>
    <dbReference type="NCBI Taxonomy" id="5888"/>
    <lineage>
        <taxon>Eukaryota</taxon>
        <taxon>Sar</taxon>
        <taxon>Alveolata</taxon>
        <taxon>Ciliophora</taxon>
        <taxon>Intramacronucleata</taxon>
        <taxon>Oligohymenophorea</taxon>
        <taxon>Peniculida</taxon>
        <taxon>Parameciidae</taxon>
        <taxon>Paramecium</taxon>
    </lineage>
</organism>
<feature type="domain" description="Protein kinase" evidence="7">
    <location>
        <begin position="16"/>
        <end position="328"/>
    </location>
</feature>
<evidence type="ECO:0000259" key="7">
    <source>
        <dbReference type="PROSITE" id="PS50011"/>
    </source>
</evidence>
<dbReference type="GO" id="GO:0004674">
    <property type="term" value="F:protein serine/threonine kinase activity"/>
    <property type="evidence" value="ECO:0000318"/>
    <property type="project" value="GO_Central"/>
</dbReference>
<name>A0DMQ8_PARTE</name>
<keyword evidence="10" id="KW-1185">Reference proteome</keyword>
<evidence type="ECO:0000259" key="8">
    <source>
        <dbReference type="PROSITE" id="PS51285"/>
    </source>
</evidence>
<dbReference type="GO" id="GO:0035556">
    <property type="term" value="P:intracellular signal transduction"/>
    <property type="evidence" value="ECO:0000318"/>
    <property type="project" value="GO_Central"/>
</dbReference>
<keyword evidence="6" id="KW-0812">Transmembrane</keyword>
<dbReference type="EMBL" id="CT868507">
    <property type="protein sequence ID" value="CAK84325.1"/>
    <property type="molecule type" value="Genomic_DNA"/>
</dbReference>
<dbReference type="InParanoid" id="A0DMQ8"/>
<protein>
    <recommendedName>
        <fullName evidence="11">Protein kinase domain-containing protein</fullName>
    </recommendedName>
</protein>
<dbReference type="PANTHER" id="PTHR24351">
    <property type="entry name" value="RIBOSOMAL PROTEIN S6 KINASE"/>
    <property type="match status" value="1"/>
</dbReference>
<evidence type="ECO:0000256" key="5">
    <source>
        <dbReference type="ARBA" id="ARBA00022840"/>
    </source>
</evidence>
<keyword evidence="3" id="KW-0547">Nucleotide-binding</keyword>
<sequence>MLNRRRTSEKKAPTKYRPIQDNIQGTILQKWTSLSINIMFSCNMLLGQVELEESGNLCMKEISKALVLLKQSVHCIMRELQFLTQLRHNFVINIFAAFQDNQNLYLVLDYLGGGDLPYHLGRQRKFAEQQTIIAKLLLLKQNFSLLVLQWDWSICMRIIQYIEISNHKIQFWIIQFMFRLLILVQLLKKLAKISKTRGTPGFMSPEVIFRQDHGAVIDFFDFGVICYEFMTGRRPYYGNRREIREQIFAKQVFIQRSNEGWSKEKPQNRLIIPRQHRWFMNFSFELLIQKQLKAPFIPNSQDNFDKSQIIYEDEEYNQIIRLHQHMILESQEQFEGFQYQERSQQFLINIVIKLIGFIYLCNFFYFFKSYNYHIFYFN</sequence>
<proteinExistence type="predicted"/>
<evidence type="ECO:0000256" key="2">
    <source>
        <dbReference type="ARBA" id="ARBA00022679"/>
    </source>
</evidence>
<dbReference type="PROSITE" id="PS51285">
    <property type="entry name" value="AGC_KINASE_CTER"/>
    <property type="match status" value="1"/>
</dbReference>
<evidence type="ECO:0000256" key="1">
    <source>
        <dbReference type="ARBA" id="ARBA00022527"/>
    </source>
</evidence>
<dbReference type="RefSeq" id="XP_001451722.1">
    <property type="nucleotide sequence ID" value="XM_001451685.1"/>
</dbReference>
<dbReference type="HOGENOM" id="CLU_732507_0_0_1"/>
<evidence type="ECO:0008006" key="11">
    <source>
        <dbReference type="Google" id="ProtNLM"/>
    </source>
</evidence>
<keyword evidence="6" id="KW-0472">Membrane</keyword>
<reference evidence="9 10" key="1">
    <citation type="journal article" date="2006" name="Nature">
        <title>Global trends of whole-genome duplications revealed by the ciliate Paramecium tetraurelia.</title>
        <authorList>
            <consortium name="Genoscope"/>
            <person name="Aury J.-M."/>
            <person name="Jaillon O."/>
            <person name="Duret L."/>
            <person name="Noel B."/>
            <person name="Jubin C."/>
            <person name="Porcel B.M."/>
            <person name="Segurens B."/>
            <person name="Daubin V."/>
            <person name="Anthouard V."/>
            <person name="Aiach N."/>
            <person name="Arnaiz O."/>
            <person name="Billaut A."/>
            <person name="Beisson J."/>
            <person name="Blanc I."/>
            <person name="Bouhouche K."/>
            <person name="Camara F."/>
            <person name="Duharcourt S."/>
            <person name="Guigo R."/>
            <person name="Gogendeau D."/>
            <person name="Katinka M."/>
            <person name="Keller A.-M."/>
            <person name="Kissmehl R."/>
            <person name="Klotz C."/>
            <person name="Koll F."/>
            <person name="Le Moue A."/>
            <person name="Lepere C."/>
            <person name="Malinsky S."/>
            <person name="Nowacki M."/>
            <person name="Nowak J.K."/>
            <person name="Plattner H."/>
            <person name="Poulain J."/>
            <person name="Ruiz F."/>
            <person name="Serrano V."/>
            <person name="Zagulski M."/>
            <person name="Dessen P."/>
            <person name="Betermier M."/>
            <person name="Weissenbach J."/>
            <person name="Scarpelli C."/>
            <person name="Schachter V."/>
            <person name="Sperling L."/>
            <person name="Meyer E."/>
            <person name="Cohen J."/>
            <person name="Wincker P."/>
        </authorList>
    </citation>
    <scope>NUCLEOTIDE SEQUENCE [LARGE SCALE GENOMIC DNA]</scope>
    <source>
        <strain evidence="9 10">Stock d4-2</strain>
    </source>
</reference>
<evidence type="ECO:0000256" key="3">
    <source>
        <dbReference type="ARBA" id="ARBA00022741"/>
    </source>
</evidence>
<dbReference type="InterPro" id="IPR011009">
    <property type="entry name" value="Kinase-like_dom_sf"/>
</dbReference>
<dbReference type="GO" id="GO:0005524">
    <property type="term" value="F:ATP binding"/>
    <property type="evidence" value="ECO:0007669"/>
    <property type="project" value="UniProtKB-KW"/>
</dbReference>
<keyword evidence="1" id="KW-0723">Serine/threonine-protein kinase</keyword>
<dbReference type="SUPFAM" id="SSF56112">
    <property type="entry name" value="Protein kinase-like (PK-like)"/>
    <property type="match status" value="1"/>
</dbReference>
<keyword evidence="2" id="KW-0808">Transferase</keyword>
<evidence type="ECO:0000256" key="4">
    <source>
        <dbReference type="ARBA" id="ARBA00022777"/>
    </source>
</evidence>
<keyword evidence="6" id="KW-1133">Transmembrane helix</keyword>
<dbReference type="KEGG" id="ptm:GSPATT00018529001"/>
<dbReference type="GeneID" id="5037507"/>
<dbReference type="InterPro" id="IPR000719">
    <property type="entry name" value="Prot_kinase_dom"/>
</dbReference>
<feature type="domain" description="AGC-kinase C-terminal" evidence="8">
    <location>
        <begin position="280"/>
        <end position="349"/>
    </location>
</feature>
<evidence type="ECO:0000256" key="6">
    <source>
        <dbReference type="SAM" id="Phobius"/>
    </source>
</evidence>
<dbReference type="Proteomes" id="UP000000600">
    <property type="component" value="Unassembled WGS sequence"/>
</dbReference>
<dbReference type="AlphaFoldDB" id="A0DMQ8"/>
<keyword evidence="4" id="KW-0418">Kinase</keyword>
<evidence type="ECO:0000313" key="9">
    <source>
        <dbReference type="EMBL" id="CAK84325.1"/>
    </source>
</evidence>
<feature type="transmembrane region" description="Helical" evidence="6">
    <location>
        <begin position="346"/>
        <end position="367"/>
    </location>
</feature>
<evidence type="ECO:0000313" key="10">
    <source>
        <dbReference type="Proteomes" id="UP000000600"/>
    </source>
</evidence>
<dbReference type="Gene3D" id="3.30.200.20">
    <property type="entry name" value="Phosphorylase Kinase, domain 1"/>
    <property type="match status" value="2"/>
</dbReference>
<dbReference type="Pfam" id="PF00069">
    <property type="entry name" value="Pkinase"/>
    <property type="match status" value="2"/>
</dbReference>
<dbReference type="InterPro" id="IPR000961">
    <property type="entry name" value="AGC-kinase_C"/>
</dbReference>
<gene>
    <name evidence="9" type="ORF">GSPATT00018529001</name>
</gene>